<dbReference type="Proteomes" id="UP000533476">
    <property type="component" value="Unassembled WGS sequence"/>
</dbReference>
<evidence type="ECO:0000313" key="1">
    <source>
        <dbReference type="EMBL" id="NMP21511.1"/>
    </source>
</evidence>
<dbReference type="EMBL" id="JABBVZ010000008">
    <property type="protein sequence ID" value="NMP21511.1"/>
    <property type="molecule type" value="Genomic_DNA"/>
</dbReference>
<sequence>MTTGVKKAWIGTGVAILAGMAGAFGILGHGYADAATIAGAAPIKTAHSMVLKPSTVHGIRLGSVTDQVENADETALQAVGGGHVAAVQRA</sequence>
<keyword evidence="2" id="KW-1185">Reference proteome</keyword>
<gene>
    <name evidence="1" type="ORF">HIJ39_03950</name>
</gene>
<dbReference type="RefSeq" id="WP_169096933.1">
    <property type="nucleotide sequence ID" value="NZ_JABBVZ010000008.1"/>
</dbReference>
<proteinExistence type="predicted"/>
<accession>A0A7Y0Q239</accession>
<reference evidence="1 2" key="1">
    <citation type="submission" date="2020-04" db="EMBL/GenBank/DDBJ databases">
        <authorList>
            <person name="Zhang R."/>
            <person name="Schippers A."/>
        </authorList>
    </citation>
    <scope>NUCLEOTIDE SEQUENCE [LARGE SCALE GENOMIC DNA]</scope>
    <source>
        <strain evidence="1 2">DSM 109850</strain>
    </source>
</reference>
<evidence type="ECO:0000313" key="2">
    <source>
        <dbReference type="Proteomes" id="UP000533476"/>
    </source>
</evidence>
<protein>
    <submittedName>
        <fullName evidence="1">Uncharacterized protein</fullName>
    </submittedName>
</protein>
<name>A0A7Y0Q239_9FIRM</name>
<comment type="caution">
    <text evidence="1">The sequence shown here is derived from an EMBL/GenBank/DDBJ whole genome shotgun (WGS) entry which is preliminary data.</text>
</comment>
<dbReference type="AlphaFoldDB" id="A0A7Y0Q239"/>
<organism evidence="1 2">
    <name type="scientific">Sulfobacillus harzensis</name>
    <dbReference type="NCBI Taxonomy" id="2729629"/>
    <lineage>
        <taxon>Bacteria</taxon>
        <taxon>Bacillati</taxon>
        <taxon>Bacillota</taxon>
        <taxon>Clostridia</taxon>
        <taxon>Eubacteriales</taxon>
        <taxon>Clostridiales Family XVII. Incertae Sedis</taxon>
        <taxon>Sulfobacillus</taxon>
    </lineage>
</organism>